<evidence type="ECO:0000256" key="11">
    <source>
        <dbReference type="ARBA" id="ARBA00023098"/>
    </source>
</evidence>
<evidence type="ECO:0000256" key="13">
    <source>
        <dbReference type="ARBA" id="ARBA00023160"/>
    </source>
</evidence>
<evidence type="ECO:0000256" key="5">
    <source>
        <dbReference type="ARBA" id="ARBA00022501"/>
    </source>
</evidence>
<dbReference type="PROSITE" id="PS50404">
    <property type="entry name" value="GST_NTER"/>
    <property type="match status" value="1"/>
</dbReference>
<comment type="subcellular location">
    <subcellularLocation>
        <location evidence="18">Endomembrane system</location>
        <topology evidence="18">Single-pass membrane protein</topology>
    </subcellularLocation>
</comment>
<feature type="domain" description="GST N-terminal" evidence="19">
    <location>
        <begin position="44"/>
        <end position="122"/>
    </location>
</feature>
<evidence type="ECO:0000256" key="10">
    <source>
        <dbReference type="ARBA" id="ARBA00022989"/>
    </source>
</evidence>
<dbReference type="InterPro" id="IPR040079">
    <property type="entry name" value="Glutathione_S-Trfase"/>
</dbReference>
<evidence type="ECO:0000256" key="18">
    <source>
        <dbReference type="ARBA" id="ARBA00037847"/>
    </source>
</evidence>
<comment type="pathway">
    <text evidence="1">Lipid metabolism; prostaglandin biosynthesis.</text>
</comment>
<dbReference type="GO" id="GO:0050220">
    <property type="term" value="F:prostaglandin-E synthase activity"/>
    <property type="evidence" value="ECO:0007669"/>
    <property type="project" value="UniProtKB-EC"/>
</dbReference>
<dbReference type="SFLD" id="SFLDG01203">
    <property type="entry name" value="Prostaglandin_E_synthase_like1"/>
    <property type="match status" value="1"/>
</dbReference>
<evidence type="ECO:0000256" key="14">
    <source>
        <dbReference type="ARBA" id="ARBA00023235"/>
    </source>
</evidence>
<evidence type="ECO:0000259" key="19">
    <source>
        <dbReference type="PROSITE" id="PS50404"/>
    </source>
</evidence>
<dbReference type="InterPro" id="IPR034334">
    <property type="entry name" value="PGES2"/>
</dbReference>
<dbReference type="GO" id="GO:0012505">
    <property type="term" value="C:endomembrane system"/>
    <property type="evidence" value="ECO:0007669"/>
    <property type="project" value="UniProtKB-SubCell"/>
</dbReference>
<dbReference type="SFLD" id="SFLDG01182">
    <property type="entry name" value="Prostaglandin_E_synthase_like"/>
    <property type="match status" value="1"/>
</dbReference>
<keyword evidence="9" id="KW-0276">Fatty acid metabolism</keyword>
<evidence type="ECO:0000256" key="12">
    <source>
        <dbReference type="ARBA" id="ARBA00023136"/>
    </source>
</evidence>
<evidence type="ECO:0000313" key="21">
    <source>
        <dbReference type="Proteomes" id="UP001515480"/>
    </source>
</evidence>
<comment type="catalytic activity">
    <reaction evidence="15">
        <text>prostaglandin H2 = (12S)-hydroxy-(5Z,8E,10E)-heptadecatrienoate + malonaldehyde</text>
        <dbReference type="Rhea" id="RHEA:48644"/>
        <dbReference type="ChEBI" id="CHEBI:57405"/>
        <dbReference type="ChEBI" id="CHEBI:90694"/>
        <dbReference type="ChEBI" id="CHEBI:566274"/>
    </reaction>
    <physiologicalReaction direction="left-to-right" evidence="15">
        <dbReference type="Rhea" id="RHEA:48645"/>
    </physiologicalReaction>
</comment>
<keyword evidence="21" id="KW-1185">Reference proteome</keyword>
<dbReference type="Proteomes" id="UP001515480">
    <property type="component" value="Unassembled WGS sequence"/>
</dbReference>
<sequence>MLRRLTAPVATLGGLVTAGIVDRALTPGVKPLTTAATSTLNTVGPIRLYQYEICPFCNKIKALLDLYRVPYETLEVNPLTKKEYKDIGSDYRKVPVAMLGEEQVNDSAVIAKVLLERIGAAGVVPAAELKHFSSPSALEWAEWSDKKFSVLLFPNITRSFSESFEAFGYVMQVPHFSLLDKVSNQFVGAFFMWLAQDSPALLEDLTAGKIKKKYFIDDERAALHAGIHEWLRDGVGDKPFAGGDKPNLADISVFGALKAIDRTAAHKEILAETSISPWYNRVKALVDPGNSCTLRQ</sequence>
<dbReference type="SUPFAM" id="SSF52833">
    <property type="entry name" value="Thioredoxin-like"/>
    <property type="match status" value="1"/>
</dbReference>
<evidence type="ECO:0000313" key="20">
    <source>
        <dbReference type="EMBL" id="KAL1530290.1"/>
    </source>
</evidence>
<dbReference type="Gene3D" id="3.40.30.10">
    <property type="entry name" value="Glutaredoxin"/>
    <property type="match status" value="1"/>
</dbReference>
<evidence type="ECO:0000256" key="1">
    <source>
        <dbReference type="ARBA" id="ARBA00004702"/>
    </source>
</evidence>
<dbReference type="EC" id="5.3.99.3" evidence="3"/>
<dbReference type="PANTHER" id="PTHR12782">
    <property type="entry name" value="MICROSOMAL PROSTAGLANDIN E SYNTHASE-2"/>
    <property type="match status" value="1"/>
</dbReference>
<evidence type="ECO:0000256" key="9">
    <source>
        <dbReference type="ARBA" id="ARBA00022832"/>
    </source>
</evidence>
<reference evidence="20 21" key="1">
    <citation type="journal article" date="2024" name="Science">
        <title>Giant polyketide synthase enzymes in the biosynthesis of giant marine polyether toxins.</title>
        <authorList>
            <person name="Fallon T.R."/>
            <person name="Shende V.V."/>
            <person name="Wierzbicki I.H."/>
            <person name="Pendleton A.L."/>
            <person name="Watervoot N.F."/>
            <person name="Auber R.P."/>
            <person name="Gonzalez D.J."/>
            <person name="Wisecaver J.H."/>
            <person name="Moore B.S."/>
        </authorList>
    </citation>
    <scope>NUCLEOTIDE SEQUENCE [LARGE SCALE GENOMIC DNA]</scope>
    <source>
        <strain evidence="20 21">12B1</strain>
    </source>
</reference>
<keyword evidence="10" id="KW-1133">Transmembrane helix</keyword>
<organism evidence="20 21">
    <name type="scientific">Prymnesium parvum</name>
    <name type="common">Toxic golden alga</name>
    <dbReference type="NCBI Taxonomy" id="97485"/>
    <lineage>
        <taxon>Eukaryota</taxon>
        <taxon>Haptista</taxon>
        <taxon>Haptophyta</taxon>
        <taxon>Prymnesiophyceae</taxon>
        <taxon>Prymnesiales</taxon>
        <taxon>Prymnesiaceae</taxon>
        <taxon>Prymnesium</taxon>
    </lineage>
</organism>
<keyword evidence="13" id="KW-0275">Fatty acid biosynthesis</keyword>
<dbReference type="InterPro" id="IPR036249">
    <property type="entry name" value="Thioredoxin-like_sf"/>
</dbReference>
<keyword evidence="6" id="KW-0444">Lipid biosynthesis</keyword>
<evidence type="ECO:0000256" key="15">
    <source>
        <dbReference type="ARBA" id="ARBA00023930"/>
    </source>
</evidence>
<proteinExistence type="inferred from homology"/>
<keyword evidence="12" id="KW-0472">Membrane</keyword>
<protein>
    <recommendedName>
        <fullName evidence="4">Prostaglandin E synthase 2</fullName>
        <ecNumber evidence="3">5.3.99.3</ecNumber>
    </recommendedName>
    <alternativeName>
        <fullName evidence="17">Microsomal prostaglandin E synthase 2</fullName>
    </alternativeName>
</protein>
<comment type="caution">
    <text evidence="20">The sequence shown here is derived from an EMBL/GenBank/DDBJ whole genome shotgun (WGS) entry which is preliminary data.</text>
</comment>
<dbReference type="GO" id="GO:0005739">
    <property type="term" value="C:mitochondrion"/>
    <property type="evidence" value="ECO:0007669"/>
    <property type="project" value="TreeGrafter"/>
</dbReference>
<evidence type="ECO:0000256" key="3">
    <source>
        <dbReference type="ARBA" id="ARBA00012203"/>
    </source>
</evidence>
<dbReference type="InterPro" id="IPR004045">
    <property type="entry name" value="Glutathione_S-Trfase_N"/>
</dbReference>
<comment type="similarity">
    <text evidence="2">Belongs to the GST superfamily.</text>
</comment>
<evidence type="ECO:0000256" key="2">
    <source>
        <dbReference type="ARBA" id="ARBA00007409"/>
    </source>
</evidence>
<keyword evidence="5" id="KW-0644">Prostaglandin metabolism</keyword>
<keyword evidence="11" id="KW-0443">Lipid metabolism</keyword>
<evidence type="ECO:0000256" key="6">
    <source>
        <dbReference type="ARBA" id="ARBA00022516"/>
    </source>
</evidence>
<comment type="catalytic activity">
    <reaction evidence="16">
        <text>prostaglandin H2 = prostaglandin E2</text>
        <dbReference type="Rhea" id="RHEA:12893"/>
        <dbReference type="ChEBI" id="CHEBI:57405"/>
        <dbReference type="ChEBI" id="CHEBI:606564"/>
        <dbReference type="EC" id="5.3.99.3"/>
    </reaction>
    <physiologicalReaction direction="left-to-right" evidence="16">
        <dbReference type="Rhea" id="RHEA:12894"/>
    </physiologicalReaction>
</comment>
<dbReference type="AlphaFoldDB" id="A0AB34KCW6"/>
<dbReference type="InterPro" id="IPR036282">
    <property type="entry name" value="Glutathione-S-Trfase_C_sf"/>
</dbReference>
<dbReference type="PROSITE" id="PS51354">
    <property type="entry name" value="GLUTAREDOXIN_2"/>
    <property type="match status" value="1"/>
</dbReference>
<evidence type="ECO:0000256" key="16">
    <source>
        <dbReference type="ARBA" id="ARBA00023931"/>
    </source>
</evidence>
<dbReference type="GO" id="GO:0006633">
    <property type="term" value="P:fatty acid biosynthetic process"/>
    <property type="evidence" value="ECO:0007669"/>
    <property type="project" value="UniProtKB-KW"/>
</dbReference>
<gene>
    <name evidence="20" type="ORF">AB1Y20_001201</name>
</gene>
<accession>A0AB34KCW6</accession>
<name>A0AB34KCW6_PRYPA</name>
<evidence type="ECO:0000256" key="8">
    <source>
        <dbReference type="ARBA" id="ARBA00022692"/>
    </source>
</evidence>
<evidence type="ECO:0000256" key="7">
    <source>
        <dbReference type="ARBA" id="ARBA00022585"/>
    </source>
</evidence>
<dbReference type="CDD" id="cd03197">
    <property type="entry name" value="GST_C_mPGES2"/>
    <property type="match status" value="1"/>
</dbReference>
<keyword evidence="7" id="KW-0643">Prostaglandin biosynthesis</keyword>
<dbReference type="PANTHER" id="PTHR12782:SF5">
    <property type="entry name" value="PROSTAGLANDIN E SYNTHASE 2"/>
    <property type="match status" value="1"/>
</dbReference>
<dbReference type="SUPFAM" id="SSF47616">
    <property type="entry name" value="GST C-terminal domain-like"/>
    <property type="match status" value="1"/>
</dbReference>
<dbReference type="Pfam" id="PF13417">
    <property type="entry name" value="GST_N_3"/>
    <property type="match status" value="1"/>
</dbReference>
<keyword evidence="14" id="KW-0413">Isomerase</keyword>
<dbReference type="InterPro" id="IPR034335">
    <property type="entry name" value="PGES2_C"/>
</dbReference>
<dbReference type="SFLD" id="SFLDS00019">
    <property type="entry name" value="Glutathione_Transferase_(cytos"/>
    <property type="match status" value="1"/>
</dbReference>
<dbReference type="Gene3D" id="1.20.1050.10">
    <property type="match status" value="1"/>
</dbReference>
<dbReference type="EMBL" id="JBGBPQ010000001">
    <property type="protein sequence ID" value="KAL1530290.1"/>
    <property type="molecule type" value="Genomic_DNA"/>
</dbReference>
<evidence type="ECO:0000256" key="4">
    <source>
        <dbReference type="ARBA" id="ARBA00019474"/>
    </source>
</evidence>
<evidence type="ECO:0000256" key="17">
    <source>
        <dbReference type="ARBA" id="ARBA00031041"/>
    </source>
</evidence>
<keyword evidence="8" id="KW-0812">Transmembrane</keyword>